<proteinExistence type="predicted"/>
<dbReference type="WBParaSite" id="PS1159_v2.g13660.t1">
    <property type="protein sequence ID" value="PS1159_v2.g13660.t1"/>
    <property type="gene ID" value="PS1159_v2.g13660"/>
</dbReference>
<accession>A0AC35F465</accession>
<sequence length="208" mass="23506">MPCLNCLKLIILPTIFAISNGAECFASNKKIIESCFDSLFESLDVYDGASSNDLFLKLSLSLSHVETACENFYDLEECLGRRIIEGCLYSNQKNVVKLEAFAHLFLQGDIICGRGFYAVKRAYHFIDDNCLINFSDDCKTLKENIEKCENDFNKEIPSMSAIMGFILNLRACGLVPDCNTCIDRVQIYDMFPASKNKHDFAETTHDEI</sequence>
<dbReference type="Proteomes" id="UP000887580">
    <property type="component" value="Unplaced"/>
</dbReference>
<reference evidence="2" key="1">
    <citation type="submission" date="2022-11" db="UniProtKB">
        <authorList>
            <consortium name="WormBaseParasite"/>
        </authorList>
    </citation>
    <scope>IDENTIFICATION</scope>
</reference>
<evidence type="ECO:0000313" key="1">
    <source>
        <dbReference type="Proteomes" id="UP000887580"/>
    </source>
</evidence>
<organism evidence="1 2">
    <name type="scientific">Panagrolaimus sp. PS1159</name>
    <dbReference type="NCBI Taxonomy" id="55785"/>
    <lineage>
        <taxon>Eukaryota</taxon>
        <taxon>Metazoa</taxon>
        <taxon>Ecdysozoa</taxon>
        <taxon>Nematoda</taxon>
        <taxon>Chromadorea</taxon>
        <taxon>Rhabditida</taxon>
        <taxon>Tylenchina</taxon>
        <taxon>Panagrolaimomorpha</taxon>
        <taxon>Panagrolaimoidea</taxon>
        <taxon>Panagrolaimidae</taxon>
        <taxon>Panagrolaimus</taxon>
    </lineage>
</organism>
<protein>
    <submittedName>
        <fullName evidence="2">Secreted protein</fullName>
    </submittedName>
</protein>
<name>A0AC35F465_9BILA</name>
<evidence type="ECO:0000313" key="2">
    <source>
        <dbReference type="WBParaSite" id="PS1159_v2.g13660.t1"/>
    </source>
</evidence>